<dbReference type="EMBL" id="WWVF01000026">
    <property type="protein sequence ID" value="MZS89995.1"/>
    <property type="molecule type" value="Genomic_DNA"/>
</dbReference>
<dbReference type="AlphaFoldDB" id="A0A6L8XVE3"/>
<sequence length="62" mass="7133">MNTVQAFIWNVGTYGLVLRESAKWTNRKVQSTDTVIGAEWLVVVKRVSEKKTERRSHSIQAE</sequence>
<dbReference type="RefSeq" id="WP_008704419.1">
    <property type="nucleotide sequence ID" value="NZ_AP031426.1"/>
</dbReference>
<accession>A0A6L8XVE3</accession>
<reference evidence="1 2" key="1">
    <citation type="journal article" date="2019" name="Nat. Med.">
        <title>A library of human gut bacterial isolates paired with longitudinal multiomics data enables mechanistic microbiome research.</title>
        <authorList>
            <person name="Poyet M."/>
            <person name="Groussin M."/>
            <person name="Gibbons S.M."/>
            <person name="Avila-Pacheco J."/>
            <person name="Jiang X."/>
            <person name="Kearney S.M."/>
            <person name="Perrotta A.R."/>
            <person name="Berdy B."/>
            <person name="Zhao S."/>
            <person name="Lieberman T.D."/>
            <person name="Swanson P.K."/>
            <person name="Smith M."/>
            <person name="Roesemann S."/>
            <person name="Alexander J.E."/>
            <person name="Rich S.A."/>
            <person name="Livny J."/>
            <person name="Vlamakis H."/>
            <person name="Clish C."/>
            <person name="Bullock K."/>
            <person name="Deik A."/>
            <person name="Scott J."/>
            <person name="Pierce K.A."/>
            <person name="Xavier R.J."/>
            <person name="Alm E.J."/>
        </authorList>
    </citation>
    <scope>NUCLEOTIDE SEQUENCE [LARGE SCALE GENOMIC DNA]</scope>
    <source>
        <strain evidence="1 2">BIOML-A12</strain>
    </source>
</reference>
<comment type="caution">
    <text evidence="1">The sequence shown here is derived from an EMBL/GenBank/DDBJ whole genome shotgun (WGS) entry which is preliminary data.</text>
</comment>
<name>A0A6L8XVE3_9FIRM</name>
<proteinExistence type="predicted"/>
<dbReference type="Proteomes" id="UP000477156">
    <property type="component" value="Unassembled WGS sequence"/>
</dbReference>
<evidence type="ECO:0000313" key="1">
    <source>
        <dbReference type="EMBL" id="MZS89995.1"/>
    </source>
</evidence>
<gene>
    <name evidence="1" type="ORF">GT712_13160</name>
</gene>
<protein>
    <submittedName>
        <fullName evidence="1">Uncharacterized protein</fullName>
    </submittedName>
</protein>
<evidence type="ECO:0000313" key="2">
    <source>
        <dbReference type="Proteomes" id="UP000477156"/>
    </source>
</evidence>
<organism evidence="1 2">
    <name type="scientific">Blautia wexlerae</name>
    <dbReference type="NCBI Taxonomy" id="418240"/>
    <lineage>
        <taxon>Bacteria</taxon>
        <taxon>Bacillati</taxon>
        <taxon>Bacillota</taxon>
        <taxon>Clostridia</taxon>
        <taxon>Lachnospirales</taxon>
        <taxon>Lachnospiraceae</taxon>
        <taxon>Blautia</taxon>
    </lineage>
</organism>